<dbReference type="HAMAP" id="MF_00181">
    <property type="entry name" value="Cytosol_peptidase_M17"/>
    <property type="match status" value="1"/>
</dbReference>
<dbReference type="AlphaFoldDB" id="I4ENE8"/>
<dbReference type="EMBL" id="CAGS01000725">
    <property type="protein sequence ID" value="CCF86211.1"/>
    <property type="molecule type" value="Genomic_DNA"/>
</dbReference>
<dbReference type="Gene3D" id="3.40.220.10">
    <property type="entry name" value="Leucine Aminopeptidase, subunit E, domain 1"/>
    <property type="match status" value="1"/>
</dbReference>
<keyword evidence="8" id="KW-0963">Cytoplasm</keyword>
<dbReference type="EC" id="3.4.11.10" evidence="8"/>
<evidence type="ECO:0000256" key="3">
    <source>
        <dbReference type="ARBA" id="ARBA00009528"/>
    </source>
</evidence>
<dbReference type="Proteomes" id="UP000004221">
    <property type="component" value="Unassembled WGS sequence"/>
</dbReference>
<dbReference type="InterPro" id="IPR000819">
    <property type="entry name" value="Peptidase_M17_C"/>
</dbReference>
<dbReference type="GO" id="GO:0030145">
    <property type="term" value="F:manganese ion binding"/>
    <property type="evidence" value="ECO:0007669"/>
    <property type="project" value="UniProtKB-UniRule"/>
</dbReference>
<reference evidence="10 11" key="1">
    <citation type="journal article" date="2012" name="ISME J.">
        <title>Nitrification expanded: discovery, physiology and genomics of a nitrite-oxidizing bacterium from the phylum Chloroflexi.</title>
        <authorList>
            <person name="Sorokin D.Y."/>
            <person name="Lucker S."/>
            <person name="Vejmelkova D."/>
            <person name="Kostrikina N.A."/>
            <person name="Kleerebezem R."/>
            <person name="Rijpstra W.I."/>
            <person name="Damste J.S."/>
            <person name="Le Paslier D."/>
            <person name="Muyzer G."/>
            <person name="Wagner M."/>
            <person name="van Loosdrecht M.C."/>
            <person name="Daims H."/>
        </authorList>
    </citation>
    <scope>NUCLEOTIDE SEQUENCE [LARGE SCALE GENOMIC DNA]</scope>
    <source>
        <strain evidence="11">none</strain>
    </source>
</reference>
<feature type="domain" description="Cytosol aminopeptidase" evidence="9">
    <location>
        <begin position="340"/>
        <end position="347"/>
    </location>
</feature>
<evidence type="ECO:0000256" key="5">
    <source>
        <dbReference type="ARBA" id="ARBA00022670"/>
    </source>
</evidence>
<evidence type="ECO:0000259" key="9">
    <source>
        <dbReference type="PROSITE" id="PS00631"/>
    </source>
</evidence>
<evidence type="ECO:0000256" key="7">
    <source>
        <dbReference type="ARBA" id="ARBA00023211"/>
    </source>
</evidence>
<feature type="active site" evidence="8">
    <location>
        <position position="346"/>
    </location>
</feature>
<feature type="binding site" evidence="8">
    <location>
        <position position="265"/>
    </location>
    <ligand>
        <name>Mn(2+)</name>
        <dbReference type="ChEBI" id="CHEBI:29035"/>
        <label>1</label>
    </ligand>
</feature>
<dbReference type="PANTHER" id="PTHR11963">
    <property type="entry name" value="LEUCINE AMINOPEPTIDASE-RELATED"/>
    <property type="match status" value="1"/>
</dbReference>
<dbReference type="SUPFAM" id="SSF53187">
    <property type="entry name" value="Zn-dependent exopeptidases"/>
    <property type="match status" value="1"/>
</dbReference>
<dbReference type="SUPFAM" id="SSF52949">
    <property type="entry name" value="Macro domain-like"/>
    <property type="match status" value="1"/>
</dbReference>
<gene>
    <name evidence="8 10" type="primary">pepA</name>
    <name evidence="10" type="ORF">NITHO_890004</name>
</gene>
<dbReference type="InterPro" id="IPR043472">
    <property type="entry name" value="Macro_dom-like"/>
</dbReference>
<feature type="binding site" evidence="8">
    <location>
        <position position="260"/>
    </location>
    <ligand>
        <name>Mn(2+)</name>
        <dbReference type="ChEBI" id="CHEBI:29035"/>
        <label>2</label>
    </ligand>
</feature>
<comment type="cofactor">
    <cofactor evidence="8">
        <name>Mn(2+)</name>
        <dbReference type="ChEBI" id="CHEBI:29035"/>
    </cofactor>
    <text evidence="8">Binds 2 manganese ions per subunit.</text>
</comment>
<dbReference type="PROSITE" id="PS00631">
    <property type="entry name" value="CYTOSOL_AP"/>
    <property type="match status" value="1"/>
</dbReference>
<feature type="active site" evidence="8">
    <location>
        <position position="272"/>
    </location>
</feature>
<accession>I4ENE8</accession>
<dbReference type="GO" id="GO:0006508">
    <property type="term" value="P:proteolysis"/>
    <property type="evidence" value="ECO:0007669"/>
    <property type="project" value="UniProtKB-KW"/>
</dbReference>
<keyword evidence="5 8" id="KW-0645">Protease</keyword>
<dbReference type="GO" id="GO:0005737">
    <property type="term" value="C:cytoplasm"/>
    <property type="evidence" value="ECO:0007669"/>
    <property type="project" value="UniProtKB-SubCell"/>
</dbReference>
<evidence type="ECO:0000256" key="6">
    <source>
        <dbReference type="ARBA" id="ARBA00022801"/>
    </source>
</evidence>
<comment type="similarity">
    <text evidence="3 8">Belongs to the peptidase M17 family.</text>
</comment>
<dbReference type="CDD" id="cd00433">
    <property type="entry name" value="Peptidase_M17"/>
    <property type="match status" value="1"/>
</dbReference>
<dbReference type="InterPro" id="IPR011356">
    <property type="entry name" value="Leucine_aapep/pepB"/>
</dbReference>
<feature type="binding site" evidence="8">
    <location>
        <position position="344"/>
    </location>
    <ligand>
        <name>Mn(2+)</name>
        <dbReference type="ChEBI" id="CHEBI:29035"/>
        <label>2</label>
    </ligand>
</feature>
<dbReference type="PANTHER" id="PTHR11963:SF23">
    <property type="entry name" value="CYTOSOL AMINOPEPTIDASE"/>
    <property type="match status" value="1"/>
</dbReference>
<keyword evidence="7 8" id="KW-0464">Manganese</keyword>
<keyword evidence="11" id="KW-1185">Reference proteome</keyword>
<dbReference type="OrthoDB" id="9809354at2"/>
<evidence type="ECO:0000256" key="2">
    <source>
        <dbReference type="ARBA" id="ARBA00000967"/>
    </source>
</evidence>
<evidence type="ECO:0000313" key="11">
    <source>
        <dbReference type="Proteomes" id="UP000004221"/>
    </source>
</evidence>
<feature type="binding site" evidence="8">
    <location>
        <position position="344"/>
    </location>
    <ligand>
        <name>Mn(2+)</name>
        <dbReference type="ChEBI" id="CHEBI:29035"/>
        <label>1</label>
    </ligand>
</feature>
<comment type="function">
    <text evidence="8">Presumably involved in the processing and regular turnover of intracellular proteins. Catalyzes the removal of unsubstituted N-terminal amino acids from various peptides.</text>
</comment>
<evidence type="ECO:0000313" key="10">
    <source>
        <dbReference type="EMBL" id="CCF86211.1"/>
    </source>
</evidence>
<feature type="binding site" evidence="8">
    <location>
        <position position="265"/>
    </location>
    <ligand>
        <name>Mn(2+)</name>
        <dbReference type="ChEBI" id="CHEBI:29035"/>
        <label>2</label>
    </ligand>
</feature>
<dbReference type="InterPro" id="IPR023042">
    <property type="entry name" value="Peptidase_M17_leu_NH2_pept"/>
</dbReference>
<feature type="binding site" evidence="8">
    <location>
        <position position="342"/>
    </location>
    <ligand>
        <name>Mn(2+)</name>
        <dbReference type="ChEBI" id="CHEBI:29035"/>
        <label>1</label>
    </ligand>
</feature>
<evidence type="ECO:0000256" key="8">
    <source>
        <dbReference type="HAMAP-Rule" id="MF_00181"/>
    </source>
</evidence>
<dbReference type="NCBIfam" id="NF002073">
    <property type="entry name" value="PRK00913.1-2"/>
    <property type="match status" value="1"/>
</dbReference>
<keyword evidence="4 8" id="KW-0031">Aminopeptidase</keyword>
<comment type="catalytic activity">
    <reaction evidence="1 8">
        <text>Release of an N-terminal amino acid, Xaa-|-Yaa-, in which Xaa is preferably Leu, but may be other amino acids including Pro although not Arg or Lys, and Yaa may be Pro. Amino acid amides and methyl esters are also readily hydrolyzed, but rates on arylamides are exceedingly low.</text>
        <dbReference type="EC" id="3.4.11.1"/>
    </reaction>
</comment>
<comment type="subcellular location">
    <subcellularLocation>
        <location evidence="8">Cytoplasm</location>
    </subcellularLocation>
</comment>
<dbReference type="EC" id="3.4.11.1" evidence="8"/>
<organism evidence="10 11">
    <name type="scientific">Nitrolancea hollandica Lb</name>
    <dbReference type="NCBI Taxonomy" id="1129897"/>
    <lineage>
        <taxon>Bacteria</taxon>
        <taxon>Pseudomonadati</taxon>
        <taxon>Thermomicrobiota</taxon>
        <taxon>Thermomicrobia</taxon>
        <taxon>Sphaerobacterales</taxon>
        <taxon>Sphaerobacterineae</taxon>
        <taxon>Sphaerobacteraceae</taxon>
        <taxon>Nitrolancea</taxon>
    </lineage>
</organism>
<dbReference type="Pfam" id="PF02789">
    <property type="entry name" value="Peptidase_M17_N"/>
    <property type="match status" value="1"/>
</dbReference>
<dbReference type="Gene3D" id="3.40.630.10">
    <property type="entry name" value="Zn peptidases"/>
    <property type="match status" value="1"/>
</dbReference>
<dbReference type="NCBIfam" id="NF002074">
    <property type="entry name" value="PRK00913.1-4"/>
    <property type="match status" value="1"/>
</dbReference>
<dbReference type="InterPro" id="IPR008283">
    <property type="entry name" value="Peptidase_M17_N"/>
</dbReference>
<evidence type="ECO:0000256" key="4">
    <source>
        <dbReference type="ARBA" id="ARBA00022438"/>
    </source>
</evidence>
<protein>
    <recommendedName>
        <fullName evidence="8">Probable cytosol aminopeptidase</fullName>
        <ecNumber evidence="8">3.4.11.1</ecNumber>
    </recommendedName>
    <alternativeName>
        <fullName evidence="8">Leucine aminopeptidase</fullName>
        <shortName evidence="8">LAP</shortName>
        <ecNumber evidence="8">3.4.11.10</ecNumber>
    </alternativeName>
    <alternativeName>
        <fullName evidence="8">Leucyl aminopeptidase</fullName>
    </alternativeName>
</protein>
<sequence length="493" mass="52197">MQFRLQAGTLADQEVDALVIPVAKDRELTPEGAEVNRRLDGALEDALTAADFTGEVGKTVVLSTLGRLPAQWLVATGIGPAGTRSTDDIRRAWGVATRGARDTGATTIASPPPTADSLSTEAAYRAAVEGARLAAYRFLEHRTQNLPKRDIQEVIFTGSGQDAERGIKLGEKVADGVTLARNLGNQPPDIIYPQTLAEKAREVAEQNGLECRIYDRAALEELGANGIIQVGKGSAHEPVMIHLTYRPKGEARGTIGLVGKGITFDSGGLNIKPSGSMETMKIDKAGGCAVLGVMSILSALDLPFVVHGVIPSAENMVSGSSYHPSDVFRALNGKTIEVANTDAEGRLILADALTYTARQGAQVMIDLATLTGACMVALGQAAAGVFGNDDALVETIMASGKSTGELLWKLPLWKDYLELIKGDVADLKNSGGRWGGAITAALFLQEFTENVPWAHLDIAGPAWAEKETAYSVKGATGFGVNTMVRFLESWAER</sequence>
<keyword evidence="8" id="KW-0479">Metal-binding</keyword>
<dbReference type="RefSeq" id="WP_008481899.1">
    <property type="nucleotide sequence ID" value="NZ_CAGS01000725.1"/>
</dbReference>
<name>I4ENE8_9BACT</name>
<feature type="binding site" evidence="8">
    <location>
        <position position="283"/>
    </location>
    <ligand>
        <name>Mn(2+)</name>
        <dbReference type="ChEBI" id="CHEBI:29035"/>
        <label>2</label>
    </ligand>
</feature>
<dbReference type="GO" id="GO:0070006">
    <property type="term" value="F:metalloaminopeptidase activity"/>
    <property type="evidence" value="ECO:0007669"/>
    <property type="project" value="InterPro"/>
</dbReference>
<comment type="catalytic activity">
    <reaction evidence="2 8">
        <text>Release of an N-terminal amino acid, preferentially leucine, but not glutamic or aspartic acids.</text>
        <dbReference type="EC" id="3.4.11.10"/>
    </reaction>
</comment>
<proteinExistence type="inferred from homology"/>
<evidence type="ECO:0000256" key="1">
    <source>
        <dbReference type="ARBA" id="ARBA00000135"/>
    </source>
</evidence>
<dbReference type="PRINTS" id="PR00481">
    <property type="entry name" value="LAMNOPPTDASE"/>
</dbReference>
<dbReference type="Pfam" id="PF00883">
    <property type="entry name" value="Peptidase_M17"/>
    <property type="match status" value="1"/>
</dbReference>
<keyword evidence="6 8" id="KW-0378">Hydrolase</keyword>
<comment type="caution">
    <text evidence="10">The sequence shown here is derived from an EMBL/GenBank/DDBJ whole genome shotgun (WGS) entry which is preliminary data.</text>
</comment>